<feature type="domain" description="AAA" evidence="1">
    <location>
        <begin position="3"/>
        <end position="187"/>
    </location>
</feature>
<dbReference type="Proteomes" id="UP000694300">
    <property type="component" value="Unassembled WGS sequence"/>
</dbReference>
<evidence type="ECO:0000313" key="3">
    <source>
        <dbReference type="Proteomes" id="UP000694300"/>
    </source>
</evidence>
<dbReference type="PANTHER" id="PTHR13696">
    <property type="entry name" value="P-LOOP CONTAINING NUCLEOSIDE TRIPHOSPHATE HYDROLASE"/>
    <property type="match status" value="1"/>
</dbReference>
<dbReference type="InterPro" id="IPR050678">
    <property type="entry name" value="DNA_Partitioning_ATPase"/>
</dbReference>
<dbReference type="CDD" id="cd02042">
    <property type="entry name" value="ParAB_family"/>
    <property type="match status" value="1"/>
</dbReference>
<comment type="caution">
    <text evidence="2">The sequence shown here is derived from an EMBL/GenBank/DDBJ whole genome shotgun (WGS) entry which is preliminary data.</text>
</comment>
<keyword evidence="3" id="KW-1185">Reference proteome</keyword>
<gene>
    <name evidence="2" type="ORF">I4I82_32960</name>
</gene>
<dbReference type="Pfam" id="PF13614">
    <property type="entry name" value="AAA_31"/>
    <property type="match status" value="1"/>
</dbReference>
<dbReference type="EMBL" id="JADQDF010000002">
    <property type="protein sequence ID" value="MBW0132458.1"/>
    <property type="molecule type" value="Genomic_DNA"/>
</dbReference>
<evidence type="ECO:0000313" key="2">
    <source>
        <dbReference type="EMBL" id="MBW0132458.1"/>
    </source>
</evidence>
<dbReference type="PANTHER" id="PTHR13696:SF52">
    <property type="entry name" value="PARA FAMILY PROTEIN CT_582"/>
    <property type="match status" value="1"/>
</dbReference>
<name>A0ABS6UJN1_9PSEU</name>
<sequence length="267" mass="28159">MLVVALCNQKGGVGKTTTALNLARAAHLRGVATLIGDLDPQANTTTTLLGHAPDADGTETVADVLSARSDAVLGDVITGTGWEHVDVLPSGGDTLADVGAELVTMGPGREHRLREAFAAHQALDGARRYGLVLLDCPPALDLLTVNALTAADRVVIVTTAALFSSDGIARLLSTLAAVHRYSNPDLDVAGVIVNSFERTRRQRHWFAELLERAPAPVWQPPVPKATWIAEAVEAGTGLDEWNTPAAAALADTYDGYLSHILEGTRPR</sequence>
<evidence type="ECO:0000259" key="1">
    <source>
        <dbReference type="Pfam" id="PF13614"/>
    </source>
</evidence>
<reference evidence="2 3" key="1">
    <citation type="submission" date="2020-11" db="EMBL/GenBank/DDBJ databases">
        <title>Pseudonocardia abyssalis sp. nov. and Pseudonocardia oceani sp. nov., description and phylogenomic analysis of two novel actinomycetes isolated from the deep Southern Ocean.</title>
        <authorList>
            <person name="Parra J."/>
        </authorList>
    </citation>
    <scope>NUCLEOTIDE SEQUENCE [LARGE SCALE GENOMIC DNA]</scope>
    <source>
        <strain evidence="3">KRD185</strain>
    </source>
</reference>
<organism evidence="2 3">
    <name type="scientific">Pseudonocardia oceani</name>
    <dbReference type="NCBI Taxonomy" id="2792013"/>
    <lineage>
        <taxon>Bacteria</taxon>
        <taxon>Bacillati</taxon>
        <taxon>Actinomycetota</taxon>
        <taxon>Actinomycetes</taxon>
        <taxon>Pseudonocardiales</taxon>
        <taxon>Pseudonocardiaceae</taxon>
        <taxon>Pseudonocardia</taxon>
    </lineage>
</organism>
<protein>
    <submittedName>
        <fullName evidence="2">ParA family protein</fullName>
    </submittedName>
</protein>
<dbReference type="InterPro" id="IPR025669">
    <property type="entry name" value="AAA_dom"/>
</dbReference>
<dbReference type="RefSeq" id="WP_218594821.1">
    <property type="nucleotide sequence ID" value="NZ_JADQDE010000656.1"/>
</dbReference>
<proteinExistence type="predicted"/>
<accession>A0ABS6UJN1</accession>